<name>A0A1T4U2T3_9BACT</name>
<dbReference type="AlphaFoldDB" id="A0A1T4U2T3"/>
<protein>
    <submittedName>
        <fullName evidence="4">FecR protein</fullName>
    </submittedName>
</protein>
<keyword evidence="5" id="KW-1185">Reference proteome</keyword>
<dbReference type="InterPro" id="IPR012373">
    <property type="entry name" value="Ferrdict_sens_TM"/>
</dbReference>
<dbReference type="InterPro" id="IPR006860">
    <property type="entry name" value="FecR"/>
</dbReference>
<dbReference type="Pfam" id="PF16344">
    <property type="entry name" value="FecR_C"/>
    <property type="match status" value="1"/>
</dbReference>
<feature type="domain" description="Protein FecR C-terminal" evidence="3">
    <location>
        <begin position="342"/>
        <end position="405"/>
    </location>
</feature>
<keyword evidence="1" id="KW-1133">Transmembrane helix</keyword>
<evidence type="ECO:0000313" key="5">
    <source>
        <dbReference type="Proteomes" id="UP000190367"/>
    </source>
</evidence>
<dbReference type="SUPFAM" id="SSF69279">
    <property type="entry name" value="Phage tail proteins"/>
    <property type="match status" value="1"/>
</dbReference>
<gene>
    <name evidence="4" type="ORF">SAMN04488128_10874</name>
</gene>
<dbReference type="PANTHER" id="PTHR30273:SF2">
    <property type="entry name" value="PROTEIN FECR"/>
    <property type="match status" value="1"/>
</dbReference>
<dbReference type="InterPro" id="IPR032508">
    <property type="entry name" value="FecR_C"/>
</dbReference>
<feature type="domain" description="FecR protein" evidence="2">
    <location>
        <begin position="216"/>
        <end position="301"/>
    </location>
</feature>
<sequence length="412" mass="46016">MRANFKIQQLMMEKIGRVINAADEAYLDHLIETDSVVAAVWHQTVKLYAPEDINNGFSRFDQLAWQDIITFSHDNPTPVSMPWEKEKPADTIMPLVTPENLPSDNEDIADSRPRRIHPALWAAAATLLIGAFAAWWLLKPSPVSHQHINLADKKHGVQLQLANGKVVNLSTDSGNITLQQLQLTNNNKTLSLATSTIDSSERNEKLTLAVPVGLDYKVKLPDGSDVWLNSATTMRFSVPFQGKIREVSIDGEAFVSVAKDAERPFFVHTARSTVQVLGTSFNVNSYNNSIIKVSLVEGSVKMKEMGKEVTLKPGQQAIATNNGIRIQPFDESEELSWRRGVFFFSNTTLADIARILPRWFGIPVIMDNNSIATETFTGSLERSQPVTVFLDNLKSTTTVDYYFDKNGQLHFK</sequence>
<dbReference type="PANTHER" id="PTHR30273">
    <property type="entry name" value="PERIPLASMIC SIGNAL SENSOR AND SIGMA FACTOR ACTIVATOR FECR-RELATED"/>
    <property type="match status" value="1"/>
</dbReference>
<evidence type="ECO:0000259" key="3">
    <source>
        <dbReference type="Pfam" id="PF16344"/>
    </source>
</evidence>
<proteinExistence type="predicted"/>
<dbReference type="GO" id="GO:0016989">
    <property type="term" value="F:sigma factor antagonist activity"/>
    <property type="evidence" value="ECO:0007669"/>
    <property type="project" value="TreeGrafter"/>
</dbReference>
<dbReference type="Proteomes" id="UP000190367">
    <property type="component" value="Unassembled WGS sequence"/>
</dbReference>
<accession>A0A1T4U2T3</accession>
<organism evidence="4 5">
    <name type="scientific">Chitinophaga eiseniae</name>
    <dbReference type="NCBI Taxonomy" id="634771"/>
    <lineage>
        <taxon>Bacteria</taxon>
        <taxon>Pseudomonadati</taxon>
        <taxon>Bacteroidota</taxon>
        <taxon>Chitinophagia</taxon>
        <taxon>Chitinophagales</taxon>
        <taxon>Chitinophagaceae</taxon>
        <taxon>Chitinophaga</taxon>
    </lineage>
</organism>
<dbReference type="STRING" id="634771.SAMN04488128_10874"/>
<dbReference type="EMBL" id="FUWZ01000008">
    <property type="protein sequence ID" value="SKA46984.1"/>
    <property type="molecule type" value="Genomic_DNA"/>
</dbReference>
<dbReference type="OrthoDB" id="643697at2"/>
<dbReference type="Gene3D" id="3.55.50.30">
    <property type="match status" value="1"/>
</dbReference>
<dbReference type="Pfam" id="PF04773">
    <property type="entry name" value="FecR"/>
    <property type="match status" value="1"/>
</dbReference>
<dbReference type="RefSeq" id="WP_078673129.1">
    <property type="nucleotide sequence ID" value="NZ_FUWZ01000008.1"/>
</dbReference>
<keyword evidence="1" id="KW-0472">Membrane</keyword>
<feature type="transmembrane region" description="Helical" evidence="1">
    <location>
        <begin position="119"/>
        <end position="138"/>
    </location>
</feature>
<evidence type="ECO:0000259" key="2">
    <source>
        <dbReference type="Pfam" id="PF04773"/>
    </source>
</evidence>
<dbReference type="Gene3D" id="2.60.120.1440">
    <property type="match status" value="1"/>
</dbReference>
<evidence type="ECO:0000256" key="1">
    <source>
        <dbReference type="SAM" id="Phobius"/>
    </source>
</evidence>
<reference evidence="5" key="1">
    <citation type="submission" date="2017-02" db="EMBL/GenBank/DDBJ databases">
        <authorList>
            <person name="Varghese N."/>
            <person name="Submissions S."/>
        </authorList>
    </citation>
    <scope>NUCLEOTIDE SEQUENCE [LARGE SCALE GENOMIC DNA]</scope>
    <source>
        <strain evidence="5">DSM 22224</strain>
    </source>
</reference>
<keyword evidence="1" id="KW-0812">Transmembrane</keyword>
<evidence type="ECO:0000313" key="4">
    <source>
        <dbReference type="EMBL" id="SKA46984.1"/>
    </source>
</evidence>